<dbReference type="PROSITE" id="PS00141">
    <property type="entry name" value="ASP_PROTEASE"/>
    <property type="match status" value="1"/>
</dbReference>
<evidence type="ECO:0000313" key="6">
    <source>
        <dbReference type="Proteomes" id="UP001152797"/>
    </source>
</evidence>
<feature type="region of interest" description="Disordered" evidence="2">
    <location>
        <begin position="32"/>
        <end position="60"/>
    </location>
</feature>
<feature type="compositionally biased region" description="Basic residues" evidence="2">
    <location>
        <begin position="50"/>
        <end position="60"/>
    </location>
</feature>
<keyword evidence="1" id="KW-0862">Zinc</keyword>
<accession>A0A9P1CDW9</accession>
<evidence type="ECO:0000313" key="4">
    <source>
        <dbReference type="EMBL" id="CAI3989352.1"/>
    </source>
</evidence>
<comment type="caution">
    <text evidence="4">The sequence shown here is derived from an EMBL/GenBank/DDBJ whole genome shotgun (WGS) entry which is preliminary data.</text>
</comment>
<dbReference type="Proteomes" id="UP001152797">
    <property type="component" value="Unassembled WGS sequence"/>
</dbReference>
<reference evidence="5 6" key="2">
    <citation type="submission" date="2024-05" db="EMBL/GenBank/DDBJ databases">
        <authorList>
            <person name="Chen Y."/>
            <person name="Shah S."/>
            <person name="Dougan E. K."/>
            <person name="Thang M."/>
            <person name="Chan C."/>
        </authorList>
    </citation>
    <scope>NUCLEOTIDE SEQUENCE [LARGE SCALE GENOMIC DNA]</scope>
</reference>
<feature type="region of interest" description="Disordered" evidence="2">
    <location>
        <begin position="158"/>
        <end position="189"/>
    </location>
</feature>
<dbReference type="SUPFAM" id="SSF57756">
    <property type="entry name" value="Retrovirus zinc finger-like domains"/>
    <property type="match status" value="1"/>
</dbReference>
<organism evidence="4">
    <name type="scientific">Cladocopium goreaui</name>
    <dbReference type="NCBI Taxonomy" id="2562237"/>
    <lineage>
        <taxon>Eukaryota</taxon>
        <taxon>Sar</taxon>
        <taxon>Alveolata</taxon>
        <taxon>Dinophyceae</taxon>
        <taxon>Suessiales</taxon>
        <taxon>Symbiodiniaceae</taxon>
        <taxon>Cladocopium</taxon>
    </lineage>
</organism>
<gene>
    <name evidence="4" type="ORF">C1SCF055_LOCUS16433</name>
</gene>
<evidence type="ECO:0000313" key="5">
    <source>
        <dbReference type="EMBL" id="CAL4776664.1"/>
    </source>
</evidence>
<evidence type="ECO:0000256" key="2">
    <source>
        <dbReference type="SAM" id="MobiDB-lite"/>
    </source>
</evidence>
<dbReference type="PROSITE" id="PS50158">
    <property type="entry name" value="ZF_CCHC"/>
    <property type="match status" value="1"/>
</dbReference>
<dbReference type="GO" id="GO:0008270">
    <property type="term" value="F:zinc ion binding"/>
    <property type="evidence" value="ECO:0007669"/>
    <property type="project" value="UniProtKB-KW"/>
</dbReference>
<dbReference type="EMBL" id="CAMXCT020001358">
    <property type="protein sequence ID" value="CAL1142727.1"/>
    <property type="molecule type" value="Genomic_DNA"/>
</dbReference>
<evidence type="ECO:0000256" key="1">
    <source>
        <dbReference type="PROSITE-ProRule" id="PRU00047"/>
    </source>
</evidence>
<dbReference type="AlphaFoldDB" id="A0A9P1CDW9"/>
<dbReference type="GO" id="GO:0003676">
    <property type="term" value="F:nucleic acid binding"/>
    <property type="evidence" value="ECO:0007669"/>
    <property type="project" value="InterPro"/>
</dbReference>
<protein>
    <recommendedName>
        <fullName evidence="3">CCHC-type domain-containing protein</fullName>
    </recommendedName>
</protein>
<dbReference type="GO" id="GO:0006508">
    <property type="term" value="P:proteolysis"/>
    <property type="evidence" value="ECO:0007669"/>
    <property type="project" value="InterPro"/>
</dbReference>
<dbReference type="EMBL" id="CAMXCT010001358">
    <property type="protein sequence ID" value="CAI3989352.1"/>
    <property type="molecule type" value="Genomic_DNA"/>
</dbReference>
<proteinExistence type="predicted"/>
<evidence type="ECO:0000259" key="3">
    <source>
        <dbReference type="PROSITE" id="PS50158"/>
    </source>
</evidence>
<dbReference type="InterPro" id="IPR036875">
    <property type="entry name" value="Znf_CCHC_sf"/>
</dbReference>
<feature type="compositionally biased region" description="Basic and acidic residues" evidence="2">
    <location>
        <begin position="176"/>
        <end position="186"/>
    </location>
</feature>
<dbReference type="InterPro" id="IPR001969">
    <property type="entry name" value="Aspartic_peptidase_AS"/>
</dbReference>
<reference evidence="4" key="1">
    <citation type="submission" date="2022-10" db="EMBL/GenBank/DDBJ databases">
        <authorList>
            <person name="Chen Y."/>
            <person name="Dougan E. K."/>
            <person name="Chan C."/>
            <person name="Rhodes N."/>
            <person name="Thang M."/>
        </authorList>
    </citation>
    <scope>NUCLEOTIDE SEQUENCE</scope>
</reference>
<sequence length="565" mass="63048">MAADVLQGDLAATYNAYADARRRLSDRFKHRGFWPVGQGKGSGKPSAPKGKGKYLNKGSKKSLQQRFLESHCRLCGRKGHWRAECPDRTRSNASTGSTNTSAAMTVSAVSQSMEESDALPMEFMQLPMVHEETLDVPSWQEIHVVLSSMEEIRDRLRKLGKRGKGEDNQNPNESLPRNERITEQPESRFVASVREQPAVAYFSTYGTCGILDTGASKSVMGSKLLPALLEGLPVEMRQQVFRTSCDITFRFGNQGTLDSQHALVIPLKSVGLGLKIAIVPGETPLLLSNTLLRTLKASLNSEHHTLSSPLLNQVVKLKLSPRGLYMLDLIDLLRAQKDLQGPRDAIMAETFMSSDFSSENQQAETCQPSLSESQGNSLKKTFAEMWDQEKSWMKWFAKTHASSTKPEHLKVLAYQEKVLDQYEESHGMVPLKNPEDLQGVMLPRSKCMPKSKAMPAHQVPVEVIEEIVDPSNPWDVMDYTALQQDQTNEMIEALQARVLNMEGAISEILGAKRRSVSAGVQSAKRAKLKEGSIKSVLINPEMLPSKRRKWNQLDRANLRPWMGHP</sequence>
<dbReference type="GO" id="GO:0004190">
    <property type="term" value="F:aspartic-type endopeptidase activity"/>
    <property type="evidence" value="ECO:0007669"/>
    <property type="project" value="InterPro"/>
</dbReference>
<dbReference type="InterPro" id="IPR001878">
    <property type="entry name" value="Znf_CCHC"/>
</dbReference>
<dbReference type="EMBL" id="CAMXCT030001358">
    <property type="protein sequence ID" value="CAL4776664.1"/>
    <property type="molecule type" value="Genomic_DNA"/>
</dbReference>
<keyword evidence="6" id="KW-1185">Reference proteome</keyword>
<keyword evidence="1" id="KW-0479">Metal-binding</keyword>
<feature type="domain" description="CCHC-type" evidence="3">
    <location>
        <begin position="72"/>
        <end position="87"/>
    </location>
</feature>
<keyword evidence="1" id="KW-0863">Zinc-finger</keyword>
<name>A0A9P1CDW9_9DINO</name>